<keyword evidence="2" id="KW-1185">Reference proteome</keyword>
<gene>
    <name evidence="1" type="ORF">EVAR_90636_1</name>
</gene>
<sequence length="195" mass="21740">MPFRTFSRRTSSIVARRIFLRDGRSRWYDDYLLRGSSQYTILCLDVCDPCDSISAWIYRCDDTTRPGIARQRIISDKDDIADLQCFAATLLRDAPLRALFKSDSLKVPGAGAAAEPPRENDLALMIQVLLDLWLYVSGERASVMCQPVRVVPVGGEAGTLSLFGIHRLIISRYGSYPCYVIALSTLVYSFGAGVM</sequence>
<dbReference type="AlphaFoldDB" id="A0A4C1ZWK1"/>
<reference evidence="1 2" key="1">
    <citation type="journal article" date="2019" name="Commun. Biol.">
        <title>The bagworm genome reveals a unique fibroin gene that provides high tensile strength.</title>
        <authorList>
            <person name="Kono N."/>
            <person name="Nakamura H."/>
            <person name="Ohtoshi R."/>
            <person name="Tomita M."/>
            <person name="Numata K."/>
            <person name="Arakawa K."/>
        </authorList>
    </citation>
    <scope>NUCLEOTIDE SEQUENCE [LARGE SCALE GENOMIC DNA]</scope>
</reference>
<dbReference type="Proteomes" id="UP000299102">
    <property type="component" value="Unassembled WGS sequence"/>
</dbReference>
<organism evidence="1 2">
    <name type="scientific">Eumeta variegata</name>
    <name type="common">Bagworm moth</name>
    <name type="synonym">Eumeta japonica</name>
    <dbReference type="NCBI Taxonomy" id="151549"/>
    <lineage>
        <taxon>Eukaryota</taxon>
        <taxon>Metazoa</taxon>
        <taxon>Ecdysozoa</taxon>
        <taxon>Arthropoda</taxon>
        <taxon>Hexapoda</taxon>
        <taxon>Insecta</taxon>
        <taxon>Pterygota</taxon>
        <taxon>Neoptera</taxon>
        <taxon>Endopterygota</taxon>
        <taxon>Lepidoptera</taxon>
        <taxon>Glossata</taxon>
        <taxon>Ditrysia</taxon>
        <taxon>Tineoidea</taxon>
        <taxon>Psychidae</taxon>
        <taxon>Oiketicinae</taxon>
        <taxon>Eumeta</taxon>
    </lineage>
</organism>
<accession>A0A4C1ZWK1</accession>
<dbReference type="EMBL" id="BGZK01002130">
    <property type="protein sequence ID" value="GBP90987.1"/>
    <property type="molecule type" value="Genomic_DNA"/>
</dbReference>
<comment type="caution">
    <text evidence="1">The sequence shown here is derived from an EMBL/GenBank/DDBJ whole genome shotgun (WGS) entry which is preliminary data.</text>
</comment>
<proteinExistence type="predicted"/>
<name>A0A4C1ZWK1_EUMVA</name>
<evidence type="ECO:0000313" key="1">
    <source>
        <dbReference type="EMBL" id="GBP90987.1"/>
    </source>
</evidence>
<evidence type="ECO:0000313" key="2">
    <source>
        <dbReference type="Proteomes" id="UP000299102"/>
    </source>
</evidence>
<protein>
    <submittedName>
        <fullName evidence="1">Uncharacterized protein</fullName>
    </submittedName>
</protein>